<dbReference type="AlphaFoldDB" id="A0AAV1P2C3"/>
<protein>
    <submittedName>
        <fullName evidence="1">Double-stranded RNA-specific editase 1</fullName>
    </submittedName>
</protein>
<sequence length="102" mass="11504">MRVGKSNTERTATAPHHLAAIMPHFCFTNHDKTSNRRSRPTADCGYCSTCDRTTDLSPCSAFFLPPSFNTSDDTEQNRRLCFEVKCYTEALQPNLNFPSPAR</sequence>
<evidence type="ECO:0000313" key="1">
    <source>
        <dbReference type="EMBL" id="CAK6964414.1"/>
    </source>
</evidence>
<organism evidence="1 2">
    <name type="scientific">Scomber scombrus</name>
    <name type="common">Atlantic mackerel</name>
    <name type="synonym">Scomber vernalis</name>
    <dbReference type="NCBI Taxonomy" id="13677"/>
    <lineage>
        <taxon>Eukaryota</taxon>
        <taxon>Metazoa</taxon>
        <taxon>Chordata</taxon>
        <taxon>Craniata</taxon>
        <taxon>Vertebrata</taxon>
        <taxon>Euteleostomi</taxon>
        <taxon>Actinopterygii</taxon>
        <taxon>Neopterygii</taxon>
        <taxon>Teleostei</taxon>
        <taxon>Neoteleostei</taxon>
        <taxon>Acanthomorphata</taxon>
        <taxon>Pelagiaria</taxon>
        <taxon>Scombriformes</taxon>
        <taxon>Scombridae</taxon>
        <taxon>Scomber</taxon>
    </lineage>
</organism>
<dbReference type="Proteomes" id="UP001314229">
    <property type="component" value="Unassembled WGS sequence"/>
</dbReference>
<comment type="caution">
    <text evidence="1">The sequence shown here is derived from an EMBL/GenBank/DDBJ whole genome shotgun (WGS) entry which is preliminary data.</text>
</comment>
<proteinExistence type="predicted"/>
<accession>A0AAV1P2C3</accession>
<dbReference type="EMBL" id="CAWUFR010000072">
    <property type="protein sequence ID" value="CAK6964414.1"/>
    <property type="molecule type" value="Genomic_DNA"/>
</dbReference>
<keyword evidence="2" id="KW-1185">Reference proteome</keyword>
<evidence type="ECO:0000313" key="2">
    <source>
        <dbReference type="Proteomes" id="UP001314229"/>
    </source>
</evidence>
<name>A0AAV1P2C3_SCOSC</name>
<reference evidence="1 2" key="1">
    <citation type="submission" date="2024-01" db="EMBL/GenBank/DDBJ databases">
        <authorList>
            <person name="Alioto T."/>
            <person name="Alioto T."/>
            <person name="Gomez Garrido J."/>
        </authorList>
    </citation>
    <scope>NUCLEOTIDE SEQUENCE [LARGE SCALE GENOMIC DNA]</scope>
</reference>
<gene>
    <name evidence="1" type="ORF">FSCOSCO3_A008449</name>
</gene>